<evidence type="ECO:0000256" key="1">
    <source>
        <dbReference type="SAM" id="SignalP"/>
    </source>
</evidence>
<evidence type="ECO:0000313" key="2">
    <source>
        <dbReference type="EMBL" id="TFK55309.1"/>
    </source>
</evidence>
<keyword evidence="1" id="KW-0732">Signal</keyword>
<evidence type="ECO:0000313" key="3">
    <source>
        <dbReference type="Proteomes" id="UP000305948"/>
    </source>
</evidence>
<name>A0A5C3NBW0_9AGAM</name>
<dbReference type="AlphaFoldDB" id="A0A5C3NBW0"/>
<protein>
    <recommendedName>
        <fullName evidence="4">Secreted protein</fullName>
    </recommendedName>
</protein>
<evidence type="ECO:0008006" key="4">
    <source>
        <dbReference type="Google" id="ProtNLM"/>
    </source>
</evidence>
<accession>A0A5C3NBW0</accession>
<feature type="chain" id="PRO_5022694511" description="Secreted protein" evidence="1">
    <location>
        <begin position="21"/>
        <end position="76"/>
    </location>
</feature>
<keyword evidence="3" id="KW-1185">Reference proteome</keyword>
<sequence length="76" mass="8022">MCALFALVYATSLITKLVAGRDLTLDVHQQRPPERSSLSTTSLSASPMVLIAPDPFSCEDTLSATVLVPATSQVTS</sequence>
<gene>
    <name evidence="2" type="ORF">OE88DRAFT_1032109</name>
</gene>
<dbReference type="EMBL" id="ML213505">
    <property type="protein sequence ID" value="TFK55309.1"/>
    <property type="molecule type" value="Genomic_DNA"/>
</dbReference>
<organism evidence="2 3">
    <name type="scientific">Heliocybe sulcata</name>
    <dbReference type="NCBI Taxonomy" id="5364"/>
    <lineage>
        <taxon>Eukaryota</taxon>
        <taxon>Fungi</taxon>
        <taxon>Dikarya</taxon>
        <taxon>Basidiomycota</taxon>
        <taxon>Agaricomycotina</taxon>
        <taxon>Agaricomycetes</taxon>
        <taxon>Gloeophyllales</taxon>
        <taxon>Gloeophyllaceae</taxon>
        <taxon>Heliocybe</taxon>
    </lineage>
</organism>
<reference evidence="2 3" key="1">
    <citation type="journal article" date="2019" name="Nat. Ecol. Evol.">
        <title>Megaphylogeny resolves global patterns of mushroom evolution.</title>
        <authorList>
            <person name="Varga T."/>
            <person name="Krizsan K."/>
            <person name="Foldi C."/>
            <person name="Dima B."/>
            <person name="Sanchez-Garcia M."/>
            <person name="Sanchez-Ramirez S."/>
            <person name="Szollosi G.J."/>
            <person name="Szarkandi J.G."/>
            <person name="Papp V."/>
            <person name="Albert L."/>
            <person name="Andreopoulos W."/>
            <person name="Angelini C."/>
            <person name="Antonin V."/>
            <person name="Barry K.W."/>
            <person name="Bougher N.L."/>
            <person name="Buchanan P."/>
            <person name="Buyck B."/>
            <person name="Bense V."/>
            <person name="Catcheside P."/>
            <person name="Chovatia M."/>
            <person name="Cooper J."/>
            <person name="Damon W."/>
            <person name="Desjardin D."/>
            <person name="Finy P."/>
            <person name="Geml J."/>
            <person name="Haridas S."/>
            <person name="Hughes K."/>
            <person name="Justo A."/>
            <person name="Karasinski D."/>
            <person name="Kautmanova I."/>
            <person name="Kiss B."/>
            <person name="Kocsube S."/>
            <person name="Kotiranta H."/>
            <person name="LaButti K.M."/>
            <person name="Lechner B.E."/>
            <person name="Liimatainen K."/>
            <person name="Lipzen A."/>
            <person name="Lukacs Z."/>
            <person name="Mihaltcheva S."/>
            <person name="Morgado L.N."/>
            <person name="Niskanen T."/>
            <person name="Noordeloos M.E."/>
            <person name="Ohm R.A."/>
            <person name="Ortiz-Santana B."/>
            <person name="Ovrebo C."/>
            <person name="Racz N."/>
            <person name="Riley R."/>
            <person name="Savchenko A."/>
            <person name="Shiryaev A."/>
            <person name="Soop K."/>
            <person name="Spirin V."/>
            <person name="Szebenyi C."/>
            <person name="Tomsovsky M."/>
            <person name="Tulloss R.E."/>
            <person name="Uehling J."/>
            <person name="Grigoriev I.V."/>
            <person name="Vagvolgyi C."/>
            <person name="Papp T."/>
            <person name="Martin F.M."/>
            <person name="Miettinen O."/>
            <person name="Hibbett D.S."/>
            <person name="Nagy L.G."/>
        </authorList>
    </citation>
    <scope>NUCLEOTIDE SEQUENCE [LARGE SCALE GENOMIC DNA]</scope>
    <source>
        <strain evidence="2 3">OMC1185</strain>
    </source>
</reference>
<dbReference type="Proteomes" id="UP000305948">
    <property type="component" value="Unassembled WGS sequence"/>
</dbReference>
<proteinExistence type="predicted"/>
<feature type="signal peptide" evidence="1">
    <location>
        <begin position="1"/>
        <end position="20"/>
    </location>
</feature>